<protein>
    <recommendedName>
        <fullName evidence="3">DUF2154 domain-containing protein</fullName>
    </recommendedName>
</protein>
<evidence type="ECO:0000256" key="1">
    <source>
        <dbReference type="SAM" id="SignalP"/>
    </source>
</evidence>
<keyword evidence="1" id="KW-0732">Signal</keyword>
<accession>A0A7V0T507</accession>
<proteinExistence type="predicted"/>
<sequence length="252" mass="27148">MLLIRLMTVVGLAGLAIAAEPVKQVTEFVQVSQRLAAGKAREVTVELAMSAGELEVRTGAEGLFELDCYAPDSSHAPALEYSEVLRAVEGDSSPVPEGEVQVYQPEIEETDAWQHRWNVRLDRERCRELDVVMGTGSVRLALAGSAVEELYVEVSVGELALDLVGDGTESAEGVFEADCEVGVGDIYIFVPAEAGVRVEAETEIGRVLVPDEFVETEEGWESPGWETSGRRIELVLSVAVGDVVVAAETVEE</sequence>
<evidence type="ECO:0000313" key="2">
    <source>
        <dbReference type="EMBL" id="HDQ99071.1"/>
    </source>
</evidence>
<dbReference type="EMBL" id="DSBX01000079">
    <property type="protein sequence ID" value="HDQ99071.1"/>
    <property type="molecule type" value="Genomic_DNA"/>
</dbReference>
<gene>
    <name evidence="2" type="ORF">ENN51_02125</name>
</gene>
<feature type="signal peptide" evidence="1">
    <location>
        <begin position="1"/>
        <end position="18"/>
    </location>
</feature>
<organism evidence="2">
    <name type="scientific">candidate division WOR-3 bacterium</name>
    <dbReference type="NCBI Taxonomy" id="2052148"/>
    <lineage>
        <taxon>Bacteria</taxon>
        <taxon>Bacteria division WOR-3</taxon>
    </lineage>
</organism>
<dbReference type="Proteomes" id="UP000885672">
    <property type="component" value="Unassembled WGS sequence"/>
</dbReference>
<evidence type="ECO:0008006" key="3">
    <source>
        <dbReference type="Google" id="ProtNLM"/>
    </source>
</evidence>
<reference evidence="2" key="1">
    <citation type="journal article" date="2020" name="mSystems">
        <title>Genome- and Community-Level Interaction Insights into Carbon Utilization and Element Cycling Functions of Hydrothermarchaeota in Hydrothermal Sediment.</title>
        <authorList>
            <person name="Zhou Z."/>
            <person name="Liu Y."/>
            <person name="Xu W."/>
            <person name="Pan J."/>
            <person name="Luo Z.H."/>
            <person name="Li M."/>
        </authorList>
    </citation>
    <scope>NUCLEOTIDE SEQUENCE [LARGE SCALE GENOMIC DNA]</scope>
    <source>
        <strain evidence="2">SpSt-1182</strain>
    </source>
</reference>
<name>A0A7V0T507_UNCW3</name>
<comment type="caution">
    <text evidence="2">The sequence shown here is derived from an EMBL/GenBank/DDBJ whole genome shotgun (WGS) entry which is preliminary data.</text>
</comment>
<dbReference type="AlphaFoldDB" id="A0A7V0T507"/>
<feature type="chain" id="PRO_5031426817" description="DUF2154 domain-containing protein" evidence="1">
    <location>
        <begin position="19"/>
        <end position="252"/>
    </location>
</feature>